<dbReference type="RefSeq" id="XP_009055540.1">
    <property type="nucleotide sequence ID" value="XM_009057292.1"/>
</dbReference>
<organism evidence="1 2">
    <name type="scientific">Lottia gigantea</name>
    <name type="common">Giant owl limpet</name>
    <dbReference type="NCBI Taxonomy" id="225164"/>
    <lineage>
        <taxon>Eukaryota</taxon>
        <taxon>Metazoa</taxon>
        <taxon>Spiralia</taxon>
        <taxon>Lophotrochozoa</taxon>
        <taxon>Mollusca</taxon>
        <taxon>Gastropoda</taxon>
        <taxon>Patellogastropoda</taxon>
        <taxon>Lottioidea</taxon>
        <taxon>Lottiidae</taxon>
        <taxon>Lottia</taxon>
    </lineage>
</organism>
<dbReference type="EMBL" id="KB201890">
    <property type="protein sequence ID" value="ESO93921.1"/>
    <property type="molecule type" value="Genomic_DNA"/>
</dbReference>
<dbReference type="InterPro" id="IPR035983">
    <property type="entry name" value="Hect_E3_ubiquitin_ligase"/>
</dbReference>
<dbReference type="GeneID" id="20235962"/>
<protein>
    <recommendedName>
        <fullName evidence="3">HECT domain-containing protein</fullName>
    </recommendedName>
</protein>
<dbReference type="Proteomes" id="UP000030746">
    <property type="component" value="Unassembled WGS sequence"/>
</dbReference>
<dbReference type="Gene3D" id="3.90.1750.10">
    <property type="entry name" value="Hect, E3 ligase catalytic domains"/>
    <property type="match status" value="1"/>
</dbReference>
<accession>V4AK49</accession>
<dbReference type="HOGENOM" id="CLU_1888109_0_0_1"/>
<evidence type="ECO:0000313" key="1">
    <source>
        <dbReference type="EMBL" id="ESO93921.1"/>
    </source>
</evidence>
<reference evidence="1 2" key="1">
    <citation type="journal article" date="2013" name="Nature">
        <title>Insights into bilaterian evolution from three spiralian genomes.</title>
        <authorList>
            <person name="Simakov O."/>
            <person name="Marletaz F."/>
            <person name="Cho S.J."/>
            <person name="Edsinger-Gonzales E."/>
            <person name="Havlak P."/>
            <person name="Hellsten U."/>
            <person name="Kuo D.H."/>
            <person name="Larsson T."/>
            <person name="Lv J."/>
            <person name="Arendt D."/>
            <person name="Savage R."/>
            <person name="Osoegawa K."/>
            <person name="de Jong P."/>
            <person name="Grimwood J."/>
            <person name="Chapman J.A."/>
            <person name="Shapiro H."/>
            <person name="Aerts A."/>
            <person name="Otillar R.P."/>
            <person name="Terry A.Y."/>
            <person name="Boore J.L."/>
            <person name="Grigoriev I.V."/>
            <person name="Lindberg D.R."/>
            <person name="Seaver E.C."/>
            <person name="Weisblat D.A."/>
            <person name="Putnam N.H."/>
            <person name="Rokhsar D.S."/>
        </authorList>
    </citation>
    <scope>NUCLEOTIDE SEQUENCE [LARGE SCALE GENOMIC DNA]</scope>
</reference>
<dbReference type="AlphaFoldDB" id="V4AK49"/>
<dbReference type="KEGG" id="lgi:LOTGIDRAFT_153394"/>
<dbReference type="OrthoDB" id="6137715at2759"/>
<dbReference type="GO" id="GO:0004842">
    <property type="term" value="F:ubiquitin-protein transferase activity"/>
    <property type="evidence" value="ECO:0007669"/>
    <property type="project" value="InterPro"/>
</dbReference>
<name>V4AK49_LOTGI</name>
<evidence type="ECO:0000313" key="2">
    <source>
        <dbReference type="Proteomes" id="UP000030746"/>
    </source>
</evidence>
<dbReference type="SUPFAM" id="SSF56204">
    <property type="entry name" value="Hect, E3 ligase catalytic domain"/>
    <property type="match status" value="1"/>
</dbReference>
<dbReference type="CTD" id="20235962"/>
<gene>
    <name evidence="1" type="ORF">LOTGIDRAFT_153394</name>
</gene>
<evidence type="ECO:0008006" key="3">
    <source>
        <dbReference type="Google" id="ProtNLM"/>
    </source>
</evidence>
<keyword evidence="2" id="KW-1185">Reference proteome</keyword>
<sequence length="135" mass="14879">MQAAIQASLLETPPTCNSMSSSDVVKKIQGYVNTEKNPTHINVVRGRVLDGASRAIKRSSFDPCAPICLKFMDDVGISEGAVDEGGPKREFFTLAMREISESNMFCGDDGDKFIVPNQTDFRFAIGRLSFMQQHI</sequence>
<dbReference type="STRING" id="225164.V4AK49"/>
<proteinExistence type="predicted"/>